<feature type="signal peptide" evidence="1">
    <location>
        <begin position="1"/>
        <end position="33"/>
    </location>
</feature>
<dbReference type="AlphaFoldDB" id="A0A9X2JG57"/>
<dbReference type="InterPro" id="IPR002105">
    <property type="entry name" value="Dockerin_1_rpt"/>
</dbReference>
<dbReference type="PROSITE" id="PS00018">
    <property type="entry name" value="EF_HAND_1"/>
    <property type="match status" value="1"/>
</dbReference>
<evidence type="ECO:0000313" key="2">
    <source>
        <dbReference type="EMBL" id="MCO6044725.1"/>
    </source>
</evidence>
<protein>
    <recommendedName>
        <fullName evidence="4">PEP-CTERM protein-sorting domain-containing protein</fullName>
    </recommendedName>
</protein>
<keyword evidence="1" id="KW-0732">Signal</keyword>
<dbReference type="SUPFAM" id="SSF63446">
    <property type="entry name" value="Type I dockerin domain"/>
    <property type="match status" value="1"/>
</dbReference>
<dbReference type="InterPro" id="IPR036439">
    <property type="entry name" value="Dockerin_dom_sf"/>
</dbReference>
<dbReference type="Gene3D" id="1.10.1330.10">
    <property type="entry name" value="Dockerin domain"/>
    <property type="match status" value="1"/>
</dbReference>
<comment type="caution">
    <text evidence="2">The sequence shown here is derived from an EMBL/GenBank/DDBJ whole genome shotgun (WGS) entry which is preliminary data.</text>
</comment>
<sequence length="360" mass="38535">MREPVHYSTKSRFYRMLWMGGLVVAAMSQWATAANILVVGGTEATDDTFQAFLEGKGHTISNTLQPYAGTTPSAMELDAADLVIVSRSINSGNYIDDAGLAAAWNAIDKPMLLMSSYLIRTSRWGWVDTTAVNGDVAAPTDFNAYPAPSHPFVDGLTTSVFPSTFDGGNPMDIDWGGTASQVPAGSTVVATMTVGAEANALGILDIPAGTTLFADNEGTVSVTPQRRVFFQMNDYVDEDDVFVLSENGGAILNNILNELSDNPIVPGDVNGNGIVDIDDYYIIEDHFQQNVTMRSEGDLNNDGIVDFTDFRQWKSNRTDVGSGNLSDSTIPEPSGLTIIAFLGAGIAVAARARSRPAQKR</sequence>
<dbReference type="InterPro" id="IPR018247">
    <property type="entry name" value="EF_Hand_1_Ca_BS"/>
</dbReference>
<dbReference type="GO" id="GO:0004553">
    <property type="term" value="F:hydrolase activity, hydrolyzing O-glycosyl compounds"/>
    <property type="evidence" value="ECO:0007669"/>
    <property type="project" value="InterPro"/>
</dbReference>
<reference evidence="2" key="1">
    <citation type="submission" date="2022-06" db="EMBL/GenBank/DDBJ databases">
        <title>Aeoliella straminimaris, a novel planctomycete from sediments.</title>
        <authorList>
            <person name="Vitorino I.R."/>
            <person name="Lage O.M."/>
        </authorList>
    </citation>
    <scope>NUCLEOTIDE SEQUENCE</scope>
    <source>
        <strain evidence="2">ICT_H6.2</strain>
    </source>
</reference>
<accession>A0A9X2JG57</accession>
<feature type="chain" id="PRO_5040823300" description="PEP-CTERM protein-sorting domain-containing protein" evidence="1">
    <location>
        <begin position="34"/>
        <end position="360"/>
    </location>
</feature>
<keyword evidence="3" id="KW-1185">Reference proteome</keyword>
<evidence type="ECO:0008006" key="4">
    <source>
        <dbReference type="Google" id="ProtNLM"/>
    </source>
</evidence>
<evidence type="ECO:0000313" key="3">
    <source>
        <dbReference type="Proteomes" id="UP001155241"/>
    </source>
</evidence>
<evidence type="ECO:0000256" key="1">
    <source>
        <dbReference type="SAM" id="SignalP"/>
    </source>
</evidence>
<dbReference type="GO" id="GO:0000272">
    <property type="term" value="P:polysaccharide catabolic process"/>
    <property type="evidence" value="ECO:0007669"/>
    <property type="project" value="InterPro"/>
</dbReference>
<dbReference type="EMBL" id="JAMXLR010000038">
    <property type="protein sequence ID" value="MCO6044725.1"/>
    <property type="molecule type" value="Genomic_DNA"/>
</dbReference>
<organism evidence="2 3">
    <name type="scientific">Aeoliella straminimaris</name>
    <dbReference type="NCBI Taxonomy" id="2954799"/>
    <lineage>
        <taxon>Bacteria</taxon>
        <taxon>Pseudomonadati</taxon>
        <taxon>Planctomycetota</taxon>
        <taxon>Planctomycetia</taxon>
        <taxon>Pirellulales</taxon>
        <taxon>Lacipirellulaceae</taxon>
        <taxon>Aeoliella</taxon>
    </lineage>
</organism>
<dbReference type="RefSeq" id="WP_252852841.1">
    <property type="nucleotide sequence ID" value="NZ_JAMXLR010000038.1"/>
</dbReference>
<name>A0A9X2JG57_9BACT</name>
<gene>
    <name evidence="2" type="ORF">NG895_12480</name>
</gene>
<dbReference type="Pfam" id="PF00404">
    <property type="entry name" value="Dockerin_1"/>
    <property type="match status" value="1"/>
</dbReference>
<proteinExistence type="predicted"/>
<dbReference type="Proteomes" id="UP001155241">
    <property type="component" value="Unassembled WGS sequence"/>
</dbReference>